<dbReference type="EMBL" id="CAICTM010000054">
    <property type="protein sequence ID" value="CAB9499173.1"/>
    <property type="molecule type" value="Genomic_DNA"/>
</dbReference>
<organism evidence="4 5">
    <name type="scientific">Seminavis robusta</name>
    <dbReference type="NCBI Taxonomy" id="568900"/>
    <lineage>
        <taxon>Eukaryota</taxon>
        <taxon>Sar</taxon>
        <taxon>Stramenopiles</taxon>
        <taxon>Ochrophyta</taxon>
        <taxon>Bacillariophyta</taxon>
        <taxon>Bacillariophyceae</taxon>
        <taxon>Bacillariophycidae</taxon>
        <taxon>Naviculales</taxon>
        <taxon>Naviculaceae</taxon>
        <taxon>Seminavis</taxon>
    </lineage>
</organism>
<gene>
    <name evidence="4" type="ORF">SEMRO_55_G032310.1</name>
</gene>
<dbReference type="SUPFAM" id="SSF53686">
    <property type="entry name" value="Tryptophan synthase beta subunit-like PLP-dependent enzymes"/>
    <property type="match status" value="1"/>
</dbReference>
<evidence type="ECO:0000256" key="1">
    <source>
        <dbReference type="ARBA" id="ARBA00001933"/>
    </source>
</evidence>
<dbReference type="GO" id="GO:0019148">
    <property type="term" value="F:D-cysteine desulfhydrase activity"/>
    <property type="evidence" value="ECO:0007669"/>
    <property type="project" value="TreeGrafter"/>
</dbReference>
<keyword evidence="3" id="KW-0663">Pyridoxal phosphate</keyword>
<name>A0A9N8DA33_9STRA</name>
<evidence type="ECO:0000256" key="2">
    <source>
        <dbReference type="ARBA" id="ARBA00008639"/>
    </source>
</evidence>
<evidence type="ECO:0000313" key="4">
    <source>
        <dbReference type="EMBL" id="CAB9499173.1"/>
    </source>
</evidence>
<comment type="cofactor">
    <cofactor evidence="1">
        <name>pyridoxal 5'-phosphate</name>
        <dbReference type="ChEBI" id="CHEBI:597326"/>
    </cofactor>
</comment>
<dbReference type="AlphaFoldDB" id="A0A9N8DA33"/>
<dbReference type="PANTHER" id="PTHR43780:SF2">
    <property type="entry name" value="1-AMINOCYCLOPROPANE-1-CARBOXYLATE DEAMINASE-RELATED"/>
    <property type="match status" value="1"/>
</dbReference>
<dbReference type="Gene3D" id="3.40.50.1100">
    <property type="match status" value="2"/>
</dbReference>
<keyword evidence="5" id="KW-1185">Reference proteome</keyword>
<evidence type="ECO:0000256" key="3">
    <source>
        <dbReference type="ARBA" id="ARBA00022898"/>
    </source>
</evidence>
<reference evidence="4" key="1">
    <citation type="submission" date="2020-06" db="EMBL/GenBank/DDBJ databases">
        <authorList>
            <consortium name="Plant Systems Biology data submission"/>
        </authorList>
    </citation>
    <scope>NUCLEOTIDE SEQUENCE</scope>
    <source>
        <strain evidence="4">D6</strain>
    </source>
</reference>
<accession>A0A9N8DA33</accession>
<comment type="similarity">
    <text evidence="2">Belongs to the ACC deaminase/D-cysteine desulfhydrase family.</text>
</comment>
<dbReference type="InterPro" id="IPR036052">
    <property type="entry name" value="TrpB-like_PALP_sf"/>
</dbReference>
<dbReference type="PANTHER" id="PTHR43780">
    <property type="entry name" value="1-AMINOCYCLOPROPANE-1-CARBOXYLATE DEAMINASE-RELATED"/>
    <property type="match status" value="1"/>
</dbReference>
<proteinExistence type="inferred from homology"/>
<comment type="caution">
    <text evidence="4">The sequence shown here is derived from an EMBL/GenBank/DDBJ whole genome shotgun (WGS) entry which is preliminary data.</text>
</comment>
<dbReference type="Proteomes" id="UP001153069">
    <property type="component" value="Unassembled WGS sequence"/>
</dbReference>
<dbReference type="OrthoDB" id="65643at2759"/>
<evidence type="ECO:0000313" key="5">
    <source>
        <dbReference type="Proteomes" id="UP001153069"/>
    </source>
</evidence>
<sequence>MTAARTTCRRLCGSRQDMDEFMDNLGDMLENPSSTVVEKNSRGEDGWMHVDWKHHFQEWRKSTSALMSSWTESPVERVLIRNRLVYWKRDDQLKLAASISGNKARKMIALQDMQDFPDCVVSYGGPQSNAMVALAAIVHYQSQRNTDTTKKKRFVYYTKTLPKFLRDKPNGNLFRAQALGMELIELSPHEYANLFGGEWGGPTTPPPQLEPAPMPNKKSLWIPQGGACAGLALQGTWQLAWEIATFWTQKGRGRPLTVCIPGGTCSTAALVHSALQDILHNDNNTAQAIVDTTMDIRVVVIPCVGDGTYAQRQMMSLLEDSNNSSNRLPSILPPSPIETTRGRTYFRFGEPHADILATFQEMKERYGIVLDLLYGAPSWTILLRHLPLAPKYQATTTTTTKQPQSLFDPKAPLDGREIMYVHSGGVEGIVSQLNRYLYKGLVDVEQVQLPRR</sequence>
<dbReference type="InterPro" id="IPR027278">
    <property type="entry name" value="ACCD_DCysDesulf"/>
</dbReference>
<protein>
    <submittedName>
        <fullName evidence="4">Inherit from COG: 1-aminocyclopropane-1-carboxylate deaminase</fullName>
    </submittedName>
</protein>